<feature type="region of interest" description="Disordered" evidence="3">
    <location>
        <begin position="452"/>
        <end position="480"/>
    </location>
</feature>
<proteinExistence type="predicted"/>
<feature type="compositionally biased region" description="Basic and acidic residues" evidence="3">
    <location>
        <begin position="946"/>
        <end position="956"/>
    </location>
</feature>
<feature type="domain" description="MIF4G" evidence="4">
    <location>
        <begin position="694"/>
        <end position="909"/>
    </location>
</feature>
<feature type="compositionally biased region" description="Basic and acidic residues" evidence="3">
    <location>
        <begin position="356"/>
        <end position="368"/>
    </location>
</feature>
<comment type="subcellular location">
    <subcellularLocation>
        <location evidence="1">Cytoplasm</location>
    </subcellularLocation>
</comment>
<dbReference type="GO" id="GO:0003723">
    <property type="term" value="F:RNA binding"/>
    <property type="evidence" value="ECO:0007669"/>
    <property type="project" value="InterPro"/>
</dbReference>
<reference evidence="5 6" key="1">
    <citation type="journal article" date="2018" name="Nat. Ecol. Evol.">
        <title>Genomic signatures of mitonuclear coevolution across populations of Tigriopus californicus.</title>
        <authorList>
            <person name="Barreto F.S."/>
            <person name="Watson E.T."/>
            <person name="Lima T.G."/>
            <person name="Willett C.S."/>
            <person name="Edmands S."/>
            <person name="Li W."/>
            <person name="Burton R.S."/>
        </authorList>
    </citation>
    <scope>NUCLEOTIDE SEQUENCE [LARGE SCALE GENOMIC DNA]</scope>
    <source>
        <strain evidence="5 6">San Diego</strain>
    </source>
</reference>
<dbReference type="PANTHER" id="PTHR12839">
    <property type="entry name" value="NONSENSE-MEDIATED MRNA DECAY PROTEIN 2 UP-FRAMESHIFT SUPPRESSOR 2"/>
    <property type="match status" value="1"/>
</dbReference>
<evidence type="ECO:0000259" key="4">
    <source>
        <dbReference type="SMART" id="SM00543"/>
    </source>
</evidence>
<dbReference type="STRING" id="6832.A0A553NZR6"/>
<dbReference type="SMART" id="SM00543">
    <property type="entry name" value="MIF4G"/>
    <property type="match status" value="3"/>
</dbReference>
<evidence type="ECO:0000313" key="5">
    <source>
        <dbReference type="EMBL" id="TRY70862.1"/>
    </source>
</evidence>
<feature type="domain" description="MIF4G" evidence="4">
    <location>
        <begin position="490"/>
        <end position="679"/>
    </location>
</feature>
<feature type="compositionally biased region" description="Acidic residues" evidence="3">
    <location>
        <begin position="957"/>
        <end position="973"/>
    </location>
</feature>
<dbReference type="InterPro" id="IPR003890">
    <property type="entry name" value="MIF4G-like_typ-3"/>
</dbReference>
<dbReference type="FunFam" id="1.25.40.180:FF:000014">
    <property type="entry name" value="Putative regulator of nonsense transcripts 2"/>
    <property type="match status" value="1"/>
</dbReference>
<dbReference type="FunFam" id="1.25.40.180:FF:000023">
    <property type="entry name" value="regulator of nonsense transcripts 2 isoform X1"/>
    <property type="match status" value="1"/>
</dbReference>
<keyword evidence="2" id="KW-0963">Cytoplasm</keyword>
<dbReference type="SUPFAM" id="SSF48371">
    <property type="entry name" value="ARM repeat"/>
    <property type="match status" value="3"/>
</dbReference>
<dbReference type="GO" id="GO:0005737">
    <property type="term" value="C:cytoplasm"/>
    <property type="evidence" value="ECO:0007669"/>
    <property type="project" value="UniProtKB-SubCell"/>
</dbReference>
<dbReference type="InterPro" id="IPR016024">
    <property type="entry name" value="ARM-type_fold"/>
</dbReference>
<dbReference type="EMBL" id="VCGU01000009">
    <property type="protein sequence ID" value="TRY70862.1"/>
    <property type="molecule type" value="Genomic_DNA"/>
</dbReference>
<feature type="compositionally biased region" description="Acidic residues" evidence="3">
    <location>
        <begin position="461"/>
        <end position="479"/>
    </location>
</feature>
<feature type="domain" description="MIF4G" evidence="4">
    <location>
        <begin position="93"/>
        <end position="290"/>
    </location>
</feature>
<sequence length="1132" mass="129689">MANASGTSKSSEESDTPALDPCAQTSAESSQMTEASSTSEPGSDRAADRAYLDDYLRDTRGRWQWKSSLRNENVACLNNRPEETEWHKLDSSLRKNTAFVRKLRNYTEAQKETLAKEFQQLNLSKYIGEVSSALVEAKLKLSDLGSAIELCSQLHQRYPDFASHFLESWTKILTAKTKDEKVTNLSKFRVDLRFYADCVSVGLFPLKDGLQLLGQVLTHLVQSDKEDMAHVSLILTFSKHCGDDYAGLVPRRIQALAHEFGIELPSNDFLPPEKQRNVRSLLTEYFHALGTYLQNAHRELATTDKANRSILLTKGELFQDRKDKAEALRLSFQKCLGYAEQLAELLNEPMPEFHKDEVTSTTKGKPETLDCSESLGEEVDQSALGRLWEDDETKCFYESLVELEAIIPAILYKDCRDLKTTERKSVQEVDEALLDVEVEGDDDLNEEVIQRELEANPGPPQDEEEAGPPNIDEDIDEAEGNNPSAKMMFDAFLAKLATCVSREMVDSAAIEFCMNHNTKANRKKLVKALFNVHRNRTELLPFYARLTAALEPVMPEVPDGLGSYLKQEFRWQIRKKDQMKIESKLKVCRFIGEMVKFRVFPKSEVLFCLKMLLFDFSHHHIEMACTLMETCGRFLFRSPESHHRTKIFLEQMMRKKAAFSMDNRYVMMIENAYYNVQPPDVPDQDKQVKLPIYQYIDKILFLDLNRQTTEKVLKLLRKLDWNDDPNLANYVISSLCSAWKVKYYNIQYLGSLLAGLVSYQDWIGPRIVDAVLEDIRLHMEINDPKYNQRRISMVKFLAELYNYRLVDSSVIFKVLYSLISYGVVSGDNEVSFLDPPDHLLRIRLVCVILDTCGIYFNSGSSKKKLQYFSTYWQAYYWSKREHPIWNQQNPFPISISNQVLETLANLRPKLTVFSSIEGVKAATTAIENEILATLSERAPQYQKYIQDSRDSSHSSDESDDEFAESDMDSDELPDVSKPRHIECEDDEDFVSLFDKMLLDNISENRAPTKGHQIDIIAPVSVKHKMGQGACIHHIFVRYIALATINNQPNMDVTEGPQLLSENTEGSIQFTILHRRGNKPAMRSVAVPLNSDIARNLQKQEEADRREKERVKELTLQINERQEEEDLNEAIAS</sequence>
<accession>A0A553NZR6</accession>
<gene>
    <name evidence="5" type="ORF">TCAL_05453</name>
</gene>
<dbReference type="OMA" id="DFQHHQI"/>
<feature type="non-terminal residue" evidence="5">
    <location>
        <position position="1132"/>
    </location>
</feature>
<dbReference type="AlphaFoldDB" id="A0A553NZR6"/>
<dbReference type="GO" id="GO:0000184">
    <property type="term" value="P:nuclear-transcribed mRNA catabolic process, nonsense-mediated decay"/>
    <property type="evidence" value="ECO:0007669"/>
    <property type="project" value="InterPro"/>
</dbReference>
<feature type="compositionally biased region" description="Polar residues" evidence="3">
    <location>
        <begin position="23"/>
        <end position="41"/>
    </location>
</feature>
<name>A0A553NZR6_TIGCA</name>
<protein>
    <recommendedName>
        <fullName evidence="4">MIF4G domain-containing protein</fullName>
    </recommendedName>
</protein>
<keyword evidence="6" id="KW-1185">Reference proteome</keyword>
<evidence type="ECO:0000256" key="3">
    <source>
        <dbReference type="SAM" id="MobiDB-lite"/>
    </source>
</evidence>
<dbReference type="InterPro" id="IPR007193">
    <property type="entry name" value="Upf2/Nmd2_C"/>
</dbReference>
<dbReference type="Pfam" id="PF04050">
    <property type="entry name" value="Upf2"/>
    <property type="match status" value="1"/>
</dbReference>
<evidence type="ECO:0000256" key="2">
    <source>
        <dbReference type="ARBA" id="ARBA00022490"/>
    </source>
</evidence>
<dbReference type="InterPro" id="IPR039762">
    <property type="entry name" value="Nmd2/UPF2"/>
</dbReference>
<feature type="region of interest" description="Disordered" evidence="3">
    <location>
        <begin position="944"/>
        <end position="980"/>
    </location>
</feature>
<evidence type="ECO:0000256" key="1">
    <source>
        <dbReference type="ARBA" id="ARBA00004496"/>
    </source>
</evidence>
<dbReference type="Proteomes" id="UP000318571">
    <property type="component" value="Chromosome 9"/>
</dbReference>
<organism evidence="5 6">
    <name type="scientific">Tigriopus californicus</name>
    <name type="common">Marine copepod</name>
    <dbReference type="NCBI Taxonomy" id="6832"/>
    <lineage>
        <taxon>Eukaryota</taxon>
        <taxon>Metazoa</taxon>
        <taxon>Ecdysozoa</taxon>
        <taxon>Arthropoda</taxon>
        <taxon>Crustacea</taxon>
        <taxon>Multicrustacea</taxon>
        <taxon>Hexanauplia</taxon>
        <taxon>Copepoda</taxon>
        <taxon>Harpacticoida</taxon>
        <taxon>Harpacticidae</taxon>
        <taxon>Tigriopus</taxon>
    </lineage>
</organism>
<dbReference type="GO" id="GO:0035145">
    <property type="term" value="C:exon-exon junction complex"/>
    <property type="evidence" value="ECO:0007669"/>
    <property type="project" value="TreeGrafter"/>
</dbReference>
<dbReference type="Pfam" id="PF02854">
    <property type="entry name" value="MIF4G"/>
    <property type="match status" value="3"/>
</dbReference>
<feature type="region of interest" description="Disordered" evidence="3">
    <location>
        <begin position="1"/>
        <end position="47"/>
    </location>
</feature>
<dbReference type="Gene3D" id="4.10.80.160">
    <property type="match status" value="1"/>
</dbReference>
<comment type="caution">
    <text evidence="5">The sequence shown here is derived from an EMBL/GenBank/DDBJ whole genome shotgun (WGS) entry which is preliminary data.</text>
</comment>
<evidence type="ECO:0000313" key="6">
    <source>
        <dbReference type="Proteomes" id="UP000318571"/>
    </source>
</evidence>
<dbReference type="Gene3D" id="1.25.40.180">
    <property type="match status" value="3"/>
</dbReference>
<feature type="region of interest" description="Disordered" evidence="3">
    <location>
        <begin position="356"/>
        <end position="376"/>
    </location>
</feature>
<dbReference type="PANTHER" id="PTHR12839:SF7">
    <property type="entry name" value="REGULATOR OF NONSENSE TRANSCRIPTS 2"/>
    <property type="match status" value="1"/>
</dbReference>